<dbReference type="VEuPathDB" id="FungiDB:FUN_002960"/>
<evidence type="ECO:0000313" key="2">
    <source>
        <dbReference type="EMBL" id="PKK64858.1"/>
    </source>
</evidence>
<gene>
    <name evidence="3" type="ORF">RhiirA4_395137</name>
    <name evidence="1" type="ORF">RhiirA5_362858</name>
    <name evidence="2" type="ORF">RhiirC2_755987</name>
</gene>
<proteinExistence type="predicted"/>
<evidence type="ECO:0000313" key="1">
    <source>
        <dbReference type="EMBL" id="PKC03884.1"/>
    </source>
</evidence>
<evidence type="ECO:0000313" key="6">
    <source>
        <dbReference type="Proteomes" id="UP000234323"/>
    </source>
</evidence>
<dbReference type="Proteomes" id="UP000233469">
    <property type="component" value="Unassembled WGS sequence"/>
</dbReference>
<organism evidence="3 6">
    <name type="scientific">Rhizophagus irregularis</name>
    <dbReference type="NCBI Taxonomy" id="588596"/>
    <lineage>
        <taxon>Eukaryota</taxon>
        <taxon>Fungi</taxon>
        <taxon>Fungi incertae sedis</taxon>
        <taxon>Mucoromycota</taxon>
        <taxon>Glomeromycotina</taxon>
        <taxon>Glomeromycetes</taxon>
        <taxon>Glomerales</taxon>
        <taxon>Glomeraceae</taxon>
        <taxon>Rhizophagus</taxon>
    </lineage>
</organism>
<dbReference type="EMBL" id="LLXI01000116">
    <property type="protein sequence ID" value="PKY40790.1"/>
    <property type="molecule type" value="Genomic_DNA"/>
</dbReference>
<protein>
    <submittedName>
        <fullName evidence="3">Uncharacterized protein</fullName>
    </submittedName>
</protein>
<comment type="caution">
    <text evidence="3">The sequence shown here is derived from an EMBL/GenBank/DDBJ whole genome shotgun (WGS) entry which is preliminary data.</text>
</comment>
<dbReference type="EMBL" id="LLXL01001365">
    <property type="protein sequence ID" value="PKK64858.1"/>
    <property type="molecule type" value="Genomic_DNA"/>
</dbReference>
<dbReference type="AlphaFoldDB" id="A0A2I1G2C6"/>
<dbReference type="EMBL" id="LLXJ01001104">
    <property type="protein sequence ID" value="PKC03884.1"/>
    <property type="molecule type" value="Genomic_DNA"/>
</dbReference>
<dbReference type="VEuPathDB" id="FungiDB:RhiirFUN_023954"/>
<keyword evidence="6" id="KW-1185">Reference proteome</keyword>
<sequence length="81" mass="9493">MFYKEFSVPIQELDIYISLDDDHLKGIISYAEKNRNLKRVGIMRFNHSCLDGHISNDLYLKAKSLIPIIGETKKIKHFVNR</sequence>
<evidence type="ECO:0000313" key="4">
    <source>
        <dbReference type="Proteomes" id="UP000232722"/>
    </source>
</evidence>
<dbReference type="OrthoDB" id="2347244at2759"/>
<reference evidence="3 6" key="1">
    <citation type="submission" date="2015-10" db="EMBL/GenBank/DDBJ databases">
        <title>Genome analyses suggest a sexual origin of heterokaryosis in a supposedly ancient asexual fungus.</title>
        <authorList>
            <person name="Ropars J."/>
            <person name="Sedzielewska K."/>
            <person name="Noel J."/>
            <person name="Charron P."/>
            <person name="Farinelli L."/>
            <person name="Marton T."/>
            <person name="Kruger M."/>
            <person name="Pelin A."/>
            <person name="Brachmann A."/>
            <person name="Corradi N."/>
        </authorList>
    </citation>
    <scope>NUCLEOTIDE SEQUENCE [LARGE SCALE GENOMIC DNA]</scope>
    <source>
        <strain evidence="3 6">A4</strain>
        <strain evidence="1 4">A5</strain>
        <strain evidence="2 5">C2</strain>
    </source>
</reference>
<reference evidence="2 5" key="3">
    <citation type="submission" date="2017-10" db="EMBL/GenBank/DDBJ databases">
        <title>Extensive intraspecific genome diversity in a model arbuscular mycorrhizal fungus.</title>
        <authorList>
            <person name="Chen E.C.H."/>
            <person name="Morin E."/>
            <person name="Baudet D."/>
            <person name="Noel J."/>
            <person name="Ndikumana S."/>
            <person name="Charron P."/>
            <person name="St-Onge C."/>
            <person name="Giorgi J."/>
            <person name="Grigoriev I.V."/>
            <person name="Roux C."/>
            <person name="Martin F.M."/>
            <person name="Corradi N."/>
        </authorList>
    </citation>
    <scope>NUCLEOTIDE SEQUENCE [LARGE SCALE GENOMIC DNA]</scope>
    <source>
        <strain evidence="2 5">C2</strain>
    </source>
</reference>
<dbReference type="Proteomes" id="UP000232722">
    <property type="component" value="Unassembled WGS sequence"/>
</dbReference>
<accession>A0A2I1G2C6</accession>
<dbReference type="VEuPathDB" id="FungiDB:RhiirA1_423628"/>
<dbReference type="Proteomes" id="UP000234323">
    <property type="component" value="Unassembled WGS sequence"/>
</dbReference>
<evidence type="ECO:0000313" key="5">
    <source>
        <dbReference type="Proteomes" id="UP000233469"/>
    </source>
</evidence>
<reference evidence="1 4" key="2">
    <citation type="submission" date="2017-09" db="EMBL/GenBank/DDBJ databases">
        <title>Extensive intraspecific genome diversity in a model arbuscular mycorrhizal fungus.</title>
        <authorList>
            <person name="Chen E.C."/>
            <person name="Morin E."/>
            <person name="Beaudet D."/>
            <person name="Noel J."/>
            <person name="Ndikumana S."/>
            <person name="Charron P."/>
            <person name="St-Onge C."/>
            <person name="Giorgi J."/>
            <person name="Grigoriev I.V."/>
            <person name="Roux C."/>
            <person name="Martin F.M."/>
            <person name="Corradi N."/>
        </authorList>
    </citation>
    <scope>NUCLEOTIDE SEQUENCE [LARGE SCALE GENOMIC DNA]</scope>
    <source>
        <strain evidence="1 4">A5</strain>
    </source>
</reference>
<evidence type="ECO:0000313" key="3">
    <source>
        <dbReference type="EMBL" id="PKY40790.1"/>
    </source>
</evidence>
<name>A0A2I1G2C6_9GLOM</name>